<reference evidence="2 3" key="1">
    <citation type="journal article" date="2014" name="Nat. Commun.">
        <title>Molecular traces of alternative social organization in a termite genome.</title>
        <authorList>
            <person name="Terrapon N."/>
            <person name="Li C."/>
            <person name="Robertson H.M."/>
            <person name="Ji L."/>
            <person name="Meng X."/>
            <person name="Booth W."/>
            <person name="Chen Z."/>
            <person name="Childers C.P."/>
            <person name="Glastad K.M."/>
            <person name="Gokhale K."/>
            <person name="Gowin J."/>
            <person name="Gronenberg W."/>
            <person name="Hermansen R.A."/>
            <person name="Hu H."/>
            <person name="Hunt B.G."/>
            <person name="Huylmans A.K."/>
            <person name="Khalil S.M."/>
            <person name="Mitchell R.D."/>
            <person name="Munoz-Torres M.C."/>
            <person name="Mustard J.A."/>
            <person name="Pan H."/>
            <person name="Reese J.T."/>
            <person name="Scharf M.E."/>
            <person name="Sun F."/>
            <person name="Vogel H."/>
            <person name="Xiao J."/>
            <person name="Yang W."/>
            <person name="Yang Z."/>
            <person name="Yang Z."/>
            <person name="Zhou J."/>
            <person name="Zhu J."/>
            <person name="Brent C.S."/>
            <person name="Elsik C.G."/>
            <person name="Goodisman M.A."/>
            <person name="Liberles D.A."/>
            <person name="Roe R.M."/>
            <person name="Vargo E.L."/>
            <person name="Vilcinskas A."/>
            <person name="Wang J."/>
            <person name="Bornberg-Bauer E."/>
            <person name="Korb J."/>
            <person name="Zhang G."/>
            <person name="Liebig J."/>
        </authorList>
    </citation>
    <scope>NUCLEOTIDE SEQUENCE [LARGE SCALE GENOMIC DNA]</scope>
    <source>
        <tissue evidence="2">Whole organism</tissue>
    </source>
</reference>
<keyword evidence="3" id="KW-1185">Reference proteome</keyword>
<protein>
    <submittedName>
        <fullName evidence="2">Uncharacterized protein</fullName>
    </submittedName>
</protein>
<dbReference type="Proteomes" id="UP000027135">
    <property type="component" value="Unassembled WGS sequence"/>
</dbReference>
<dbReference type="InParanoid" id="A0A067RCL7"/>
<dbReference type="EMBL" id="KK852594">
    <property type="protein sequence ID" value="KDR20663.1"/>
    <property type="molecule type" value="Genomic_DNA"/>
</dbReference>
<feature type="compositionally biased region" description="Low complexity" evidence="1">
    <location>
        <begin position="30"/>
        <end position="50"/>
    </location>
</feature>
<name>A0A067RCL7_ZOONE</name>
<accession>A0A067RCL7</accession>
<dbReference type="AlphaFoldDB" id="A0A067RCL7"/>
<sequence length="117" mass="12528">MSADQINRILGGFMSRHNPSYSSKYKAEETTVSADTTDSTTATVGADSSGIGTPSNGTDSEVNVSRTESRISSTLSGDKSFQKARVIPIIKNIIDVERGQNLSKGKSYSNFEREGNS</sequence>
<feature type="compositionally biased region" description="Polar residues" evidence="1">
    <location>
        <begin position="51"/>
        <end position="78"/>
    </location>
</feature>
<organism evidence="2 3">
    <name type="scientific">Zootermopsis nevadensis</name>
    <name type="common">Dampwood termite</name>
    <dbReference type="NCBI Taxonomy" id="136037"/>
    <lineage>
        <taxon>Eukaryota</taxon>
        <taxon>Metazoa</taxon>
        <taxon>Ecdysozoa</taxon>
        <taxon>Arthropoda</taxon>
        <taxon>Hexapoda</taxon>
        <taxon>Insecta</taxon>
        <taxon>Pterygota</taxon>
        <taxon>Neoptera</taxon>
        <taxon>Polyneoptera</taxon>
        <taxon>Dictyoptera</taxon>
        <taxon>Blattodea</taxon>
        <taxon>Blattoidea</taxon>
        <taxon>Termitoidae</taxon>
        <taxon>Termopsidae</taxon>
        <taxon>Zootermopsis</taxon>
    </lineage>
</organism>
<evidence type="ECO:0000313" key="3">
    <source>
        <dbReference type="Proteomes" id="UP000027135"/>
    </source>
</evidence>
<feature type="region of interest" description="Disordered" evidence="1">
    <location>
        <begin position="1"/>
        <end position="78"/>
    </location>
</feature>
<proteinExistence type="predicted"/>
<evidence type="ECO:0000313" key="2">
    <source>
        <dbReference type="EMBL" id="KDR20663.1"/>
    </source>
</evidence>
<gene>
    <name evidence="2" type="ORF">L798_04451</name>
</gene>
<evidence type="ECO:0000256" key="1">
    <source>
        <dbReference type="SAM" id="MobiDB-lite"/>
    </source>
</evidence>